<comment type="similarity">
    <text evidence="2 7">Belongs to the cytochrome c oxidase subunit 3 family.</text>
</comment>
<evidence type="ECO:0000256" key="3">
    <source>
        <dbReference type="ARBA" id="ARBA00022475"/>
    </source>
</evidence>
<keyword evidence="6 8" id="KW-0472">Membrane</keyword>
<keyword evidence="5 8" id="KW-1133">Transmembrane helix</keyword>
<keyword evidence="11" id="KW-1185">Reference proteome</keyword>
<dbReference type="Proteomes" id="UP000479293">
    <property type="component" value="Unassembled WGS sequence"/>
</dbReference>
<comment type="caution">
    <text evidence="10">The sequence shown here is derived from an EMBL/GenBank/DDBJ whole genome shotgun (WGS) entry which is preliminary data.</text>
</comment>
<evidence type="ECO:0000256" key="8">
    <source>
        <dbReference type="SAM" id="Phobius"/>
    </source>
</evidence>
<dbReference type="GO" id="GO:0005886">
    <property type="term" value="C:plasma membrane"/>
    <property type="evidence" value="ECO:0007669"/>
    <property type="project" value="UniProtKB-SubCell"/>
</dbReference>
<feature type="transmembrane region" description="Helical" evidence="8">
    <location>
        <begin position="237"/>
        <end position="255"/>
    </location>
</feature>
<evidence type="ECO:0000256" key="1">
    <source>
        <dbReference type="ARBA" id="ARBA00004651"/>
    </source>
</evidence>
<evidence type="ECO:0000259" key="9">
    <source>
        <dbReference type="PROSITE" id="PS50253"/>
    </source>
</evidence>
<evidence type="ECO:0000256" key="6">
    <source>
        <dbReference type="ARBA" id="ARBA00023136"/>
    </source>
</evidence>
<dbReference type="InterPro" id="IPR035973">
    <property type="entry name" value="Cyt_c_oxidase_su3-like_sf"/>
</dbReference>
<feature type="transmembrane region" description="Helical" evidence="8">
    <location>
        <begin position="129"/>
        <end position="149"/>
    </location>
</feature>
<comment type="subcellular location">
    <subcellularLocation>
        <location evidence="1 7">Cell membrane</location>
        <topology evidence="1 7">Multi-pass membrane protein</topology>
    </subcellularLocation>
</comment>
<evidence type="ECO:0000256" key="2">
    <source>
        <dbReference type="ARBA" id="ARBA00010581"/>
    </source>
</evidence>
<evidence type="ECO:0000256" key="5">
    <source>
        <dbReference type="ARBA" id="ARBA00022989"/>
    </source>
</evidence>
<dbReference type="AlphaFoldDB" id="A0A7C9BQI2"/>
<dbReference type="RefSeq" id="WP_152759481.1">
    <property type="nucleotide sequence ID" value="NZ_WHLY01000002.1"/>
</dbReference>
<dbReference type="SUPFAM" id="SSF81452">
    <property type="entry name" value="Cytochrome c oxidase subunit III-like"/>
    <property type="match status" value="1"/>
</dbReference>
<keyword evidence="4 7" id="KW-0812">Transmembrane</keyword>
<dbReference type="EMBL" id="WHLY01000002">
    <property type="protein sequence ID" value="MPR33799.1"/>
    <property type="molecule type" value="Genomic_DNA"/>
</dbReference>
<accession>A0A7C9BQI2</accession>
<organism evidence="10 11">
    <name type="scientific">Salmonirosea aquatica</name>
    <dbReference type="NCBI Taxonomy" id="2654236"/>
    <lineage>
        <taxon>Bacteria</taxon>
        <taxon>Pseudomonadati</taxon>
        <taxon>Bacteroidota</taxon>
        <taxon>Cytophagia</taxon>
        <taxon>Cytophagales</taxon>
        <taxon>Spirosomataceae</taxon>
        <taxon>Salmonirosea</taxon>
    </lineage>
</organism>
<feature type="domain" description="Heme-copper oxidase subunit III family profile" evidence="9">
    <location>
        <begin position="29"/>
        <end position="256"/>
    </location>
</feature>
<dbReference type="Pfam" id="PF00510">
    <property type="entry name" value="COX3"/>
    <property type="match status" value="1"/>
</dbReference>
<dbReference type="GO" id="GO:0019646">
    <property type="term" value="P:aerobic electron transport chain"/>
    <property type="evidence" value="ECO:0007669"/>
    <property type="project" value="InterPro"/>
</dbReference>
<dbReference type="Gene3D" id="1.20.120.80">
    <property type="entry name" value="Cytochrome c oxidase, subunit III, four-helix bundle"/>
    <property type="match status" value="1"/>
</dbReference>
<feature type="transmembrane region" description="Helical" evidence="8">
    <location>
        <begin position="192"/>
        <end position="216"/>
    </location>
</feature>
<evidence type="ECO:0000256" key="7">
    <source>
        <dbReference type="RuleBase" id="RU003376"/>
    </source>
</evidence>
<dbReference type="PROSITE" id="PS50253">
    <property type="entry name" value="COX3"/>
    <property type="match status" value="1"/>
</dbReference>
<feature type="transmembrane region" description="Helical" evidence="8">
    <location>
        <begin position="30"/>
        <end position="53"/>
    </location>
</feature>
<sequence length="256" mass="29325">MAATTTTTGTLKPRMWMGGIEPMKASYGKLMMWFFLISDTFTFSALLVSYGLVRFSFPSFAGTPEEFVFSPAYWPIPEKVYEAVPFLHGIELPLVFVGIMTFILIFSSVTMVLAVEAGHRMDRNSVEKYMLWTILGGFTFLGCQAWEWAHFIHGTESGSVVREIVNGSWIEKTIYGANLTENQYGPPAFADFFFFITGFHGTHVFSGVILNILIFYRSATGFYDRRGHYEMVEKVGLYWHFVDLVWVFVFTFFYLV</sequence>
<feature type="transmembrane region" description="Helical" evidence="8">
    <location>
        <begin position="94"/>
        <end position="117"/>
    </location>
</feature>
<keyword evidence="3" id="KW-1003">Cell membrane</keyword>
<proteinExistence type="inferred from homology"/>
<gene>
    <name evidence="10" type="ORF">GBK04_10570</name>
</gene>
<evidence type="ECO:0000256" key="4">
    <source>
        <dbReference type="ARBA" id="ARBA00022692"/>
    </source>
</evidence>
<name>A0A7C9BQI2_9BACT</name>
<evidence type="ECO:0000313" key="11">
    <source>
        <dbReference type="Proteomes" id="UP000479293"/>
    </source>
</evidence>
<evidence type="ECO:0000313" key="10">
    <source>
        <dbReference type="EMBL" id="MPR33799.1"/>
    </source>
</evidence>
<dbReference type="InterPro" id="IPR013833">
    <property type="entry name" value="Cyt_c_oxidase_su3_a-hlx"/>
</dbReference>
<dbReference type="PANTHER" id="PTHR11403">
    <property type="entry name" value="CYTOCHROME C OXIDASE SUBUNIT III"/>
    <property type="match status" value="1"/>
</dbReference>
<dbReference type="PANTHER" id="PTHR11403:SF2">
    <property type="entry name" value="CYTOCHROME BO(3) UBIQUINOL OXIDASE SUBUNIT 3"/>
    <property type="match status" value="1"/>
</dbReference>
<dbReference type="InterPro" id="IPR024791">
    <property type="entry name" value="Cyt_c/ubiquinol_Oxase_su3"/>
</dbReference>
<dbReference type="InterPro" id="IPR000298">
    <property type="entry name" value="Cyt_c_oxidase-like_su3"/>
</dbReference>
<protein>
    <submittedName>
        <fullName evidence="10">Cytochrome oxidase subunit III</fullName>
    </submittedName>
</protein>
<reference evidence="10 11" key="1">
    <citation type="submission" date="2019-10" db="EMBL/GenBank/DDBJ databases">
        <title>Draft Genome Sequence of Cytophagaceae sp. SJW1-29.</title>
        <authorList>
            <person name="Choi A."/>
        </authorList>
    </citation>
    <scope>NUCLEOTIDE SEQUENCE [LARGE SCALE GENOMIC DNA]</scope>
    <source>
        <strain evidence="10 11">SJW1-29</strain>
    </source>
</reference>
<dbReference type="GO" id="GO:0004129">
    <property type="term" value="F:cytochrome-c oxidase activity"/>
    <property type="evidence" value="ECO:0007669"/>
    <property type="project" value="InterPro"/>
</dbReference>